<dbReference type="AlphaFoldDB" id="A0A9D3XZT7"/>
<organism evidence="2 3">
    <name type="scientific">Dreissena polymorpha</name>
    <name type="common">Zebra mussel</name>
    <name type="synonym">Mytilus polymorpha</name>
    <dbReference type="NCBI Taxonomy" id="45954"/>
    <lineage>
        <taxon>Eukaryota</taxon>
        <taxon>Metazoa</taxon>
        <taxon>Spiralia</taxon>
        <taxon>Lophotrochozoa</taxon>
        <taxon>Mollusca</taxon>
        <taxon>Bivalvia</taxon>
        <taxon>Autobranchia</taxon>
        <taxon>Heteroconchia</taxon>
        <taxon>Euheterodonta</taxon>
        <taxon>Imparidentia</taxon>
        <taxon>Neoheterodontei</taxon>
        <taxon>Myida</taxon>
        <taxon>Dreissenoidea</taxon>
        <taxon>Dreissenidae</taxon>
        <taxon>Dreissena</taxon>
    </lineage>
</organism>
<comment type="caution">
    <text evidence="2">The sequence shown here is derived from an EMBL/GenBank/DDBJ whole genome shotgun (WGS) entry which is preliminary data.</text>
</comment>
<keyword evidence="1" id="KW-0732">Signal</keyword>
<keyword evidence="3" id="KW-1185">Reference proteome</keyword>
<feature type="signal peptide" evidence="1">
    <location>
        <begin position="1"/>
        <end position="23"/>
    </location>
</feature>
<evidence type="ECO:0000313" key="3">
    <source>
        <dbReference type="Proteomes" id="UP000828390"/>
    </source>
</evidence>
<protein>
    <submittedName>
        <fullName evidence="2">Uncharacterized protein</fullName>
    </submittedName>
</protein>
<feature type="chain" id="PRO_5038669981" evidence="1">
    <location>
        <begin position="24"/>
        <end position="66"/>
    </location>
</feature>
<dbReference type="EMBL" id="JAIWYP010000082">
    <property type="protein sequence ID" value="KAH3690032.1"/>
    <property type="molecule type" value="Genomic_DNA"/>
</dbReference>
<reference evidence="2" key="1">
    <citation type="journal article" date="2019" name="bioRxiv">
        <title>The Genome of the Zebra Mussel, Dreissena polymorpha: A Resource for Invasive Species Research.</title>
        <authorList>
            <person name="McCartney M.A."/>
            <person name="Auch B."/>
            <person name="Kono T."/>
            <person name="Mallez S."/>
            <person name="Zhang Y."/>
            <person name="Obille A."/>
            <person name="Becker A."/>
            <person name="Abrahante J.E."/>
            <person name="Garbe J."/>
            <person name="Badalamenti J.P."/>
            <person name="Herman A."/>
            <person name="Mangelson H."/>
            <person name="Liachko I."/>
            <person name="Sullivan S."/>
            <person name="Sone E.D."/>
            <person name="Koren S."/>
            <person name="Silverstein K.A.T."/>
            <person name="Beckman K.B."/>
            <person name="Gohl D.M."/>
        </authorList>
    </citation>
    <scope>NUCLEOTIDE SEQUENCE</scope>
    <source>
        <strain evidence="2">Duluth1</strain>
        <tissue evidence="2">Whole animal</tissue>
    </source>
</reference>
<proteinExistence type="predicted"/>
<evidence type="ECO:0000313" key="2">
    <source>
        <dbReference type="EMBL" id="KAH3690032.1"/>
    </source>
</evidence>
<dbReference type="Proteomes" id="UP000828390">
    <property type="component" value="Unassembled WGS sequence"/>
</dbReference>
<name>A0A9D3XZT7_DREPO</name>
<sequence length="66" mass="7498">MLEQKIWLRELLAAVTLVLVGYAQQNDSSRQSYPLSIQDIRLIGDANRTEGRIMTVATQKMLQLHA</sequence>
<gene>
    <name evidence="2" type="ORF">DPMN_191779</name>
</gene>
<accession>A0A9D3XZT7</accession>
<evidence type="ECO:0000256" key="1">
    <source>
        <dbReference type="SAM" id="SignalP"/>
    </source>
</evidence>
<reference evidence="2" key="2">
    <citation type="submission" date="2020-11" db="EMBL/GenBank/DDBJ databases">
        <authorList>
            <person name="McCartney M.A."/>
            <person name="Auch B."/>
            <person name="Kono T."/>
            <person name="Mallez S."/>
            <person name="Becker A."/>
            <person name="Gohl D.M."/>
            <person name="Silverstein K.A.T."/>
            <person name="Koren S."/>
            <person name="Bechman K.B."/>
            <person name="Herman A."/>
            <person name="Abrahante J.E."/>
            <person name="Garbe J."/>
        </authorList>
    </citation>
    <scope>NUCLEOTIDE SEQUENCE</scope>
    <source>
        <strain evidence="2">Duluth1</strain>
        <tissue evidence="2">Whole animal</tissue>
    </source>
</reference>